<accession>A0A2P7QZ61</accession>
<proteinExistence type="predicted"/>
<evidence type="ECO:0000313" key="3">
    <source>
        <dbReference type="EMBL" id="PSJ43247.1"/>
    </source>
</evidence>
<dbReference type="EMBL" id="PXYI01000001">
    <property type="protein sequence ID" value="PSJ43247.1"/>
    <property type="molecule type" value="Genomic_DNA"/>
</dbReference>
<feature type="signal peptide" evidence="2">
    <location>
        <begin position="1"/>
        <end position="23"/>
    </location>
</feature>
<dbReference type="OrthoDB" id="7507859at2"/>
<comment type="caution">
    <text evidence="3">The sequence shown here is derived from an EMBL/GenBank/DDBJ whole genome shotgun (WGS) entry which is preliminary data.</text>
</comment>
<gene>
    <name evidence="3" type="ORF">C7I55_02375</name>
</gene>
<dbReference type="RefSeq" id="WP_106511265.1">
    <property type="nucleotide sequence ID" value="NZ_PXYI01000001.1"/>
</dbReference>
<organism evidence="3 4">
    <name type="scientific">Allosphingosinicella deserti</name>
    <dbReference type="NCBI Taxonomy" id="2116704"/>
    <lineage>
        <taxon>Bacteria</taxon>
        <taxon>Pseudomonadati</taxon>
        <taxon>Pseudomonadota</taxon>
        <taxon>Alphaproteobacteria</taxon>
        <taxon>Sphingomonadales</taxon>
        <taxon>Sphingomonadaceae</taxon>
        <taxon>Allosphingosinicella</taxon>
    </lineage>
</organism>
<protein>
    <submittedName>
        <fullName evidence="3">Uncharacterized protein</fullName>
    </submittedName>
</protein>
<evidence type="ECO:0000256" key="1">
    <source>
        <dbReference type="SAM" id="Coils"/>
    </source>
</evidence>
<keyword evidence="1" id="KW-0175">Coiled coil</keyword>
<keyword evidence="4" id="KW-1185">Reference proteome</keyword>
<sequence length="114" mass="13076">MRKVIVAAVAVAAAFGATAPASAQAWRIQPAVQRQIQNDINQLDRQIARAVQRKTVSQREATGLRRDAMNLQRSYNRYTRGGLDRQEVAQLESQVNRLHQRLRLERRDWDGRRG</sequence>
<evidence type="ECO:0000256" key="2">
    <source>
        <dbReference type="SAM" id="SignalP"/>
    </source>
</evidence>
<name>A0A2P7QZ61_9SPHN</name>
<feature type="coiled-coil region" evidence="1">
    <location>
        <begin position="33"/>
        <end position="60"/>
    </location>
</feature>
<evidence type="ECO:0000313" key="4">
    <source>
        <dbReference type="Proteomes" id="UP000241167"/>
    </source>
</evidence>
<keyword evidence="2" id="KW-0732">Signal</keyword>
<feature type="chain" id="PRO_5015119755" evidence="2">
    <location>
        <begin position="24"/>
        <end position="114"/>
    </location>
</feature>
<reference evidence="3 4" key="1">
    <citation type="submission" date="2018-03" db="EMBL/GenBank/DDBJ databases">
        <title>The draft genome of Sphingosinicella sp. GL-C-18.</title>
        <authorList>
            <person name="Liu L."/>
            <person name="Li L."/>
            <person name="Liang L."/>
            <person name="Zhang X."/>
            <person name="Wang T."/>
        </authorList>
    </citation>
    <scope>NUCLEOTIDE SEQUENCE [LARGE SCALE GENOMIC DNA]</scope>
    <source>
        <strain evidence="3 4">GL-C-18</strain>
    </source>
</reference>
<dbReference type="AlphaFoldDB" id="A0A2P7QZ61"/>
<dbReference type="Proteomes" id="UP000241167">
    <property type="component" value="Unassembled WGS sequence"/>
</dbReference>